<dbReference type="NCBIfam" id="TIGR03940">
    <property type="entry name" value="PGA_PgaD"/>
    <property type="match status" value="1"/>
</dbReference>
<feature type="transmembrane region" description="Helical" evidence="1">
    <location>
        <begin position="58"/>
        <end position="83"/>
    </location>
</feature>
<dbReference type="RefSeq" id="WP_067671636.1">
    <property type="nucleotide sequence ID" value="NZ_CBCSIK010000007.1"/>
</dbReference>
<dbReference type="Pfam" id="PF13994">
    <property type="entry name" value="PgaD"/>
    <property type="match status" value="1"/>
</dbReference>
<keyword evidence="1" id="KW-1133">Transmembrane helix</keyword>
<accession>A0A151XYD6</accession>
<dbReference type="AlphaFoldDB" id="A0A151XYD6"/>
<keyword evidence="1" id="KW-0812">Transmembrane</keyword>
<dbReference type="EMBL" id="LUAW01000045">
    <property type="protein sequence ID" value="KYQ70776.1"/>
    <property type="molecule type" value="Genomic_DNA"/>
</dbReference>
<evidence type="ECO:0000256" key="1">
    <source>
        <dbReference type="SAM" id="Phobius"/>
    </source>
</evidence>
<reference evidence="2 3" key="1">
    <citation type="submission" date="2016-03" db="EMBL/GenBank/DDBJ databases">
        <title>Acinetobacter genomospecies 28 strain ANC 4149.</title>
        <authorList>
            <person name="Radolfova-Krizova L."/>
            <person name="Nemec A."/>
        </authorList>
    </citation>
    <scope>NUCLEOTIDE SEQUENCE [LARGE SCALE GENOMIC DNA]</scope>
    <source>
        <strain evidence="2 3">ANC 4149</strain>
    </source>
</reference>
<proteinExistence type="predicted"/>
<keyword evidence="1" id="KW-0472">Membrane</keyword>
<sequence length="138" mass="15863">MKSNSLIIDLRRQLPWHKRYASSTSTAMMWAVWLLLWRPVLIVAGLMSLQKHHLLQHLFGSFGLGLEHGITALFACVAALLLWSNYMPAKRVNSPHVKSMTDYVRHFNIPAQEVEQGRQQKISTVHHDEQGRIIRIDA</sequence>
<gene>
    <name evidence="2" type="ORF">AZH43_03390</name>
</gene>
<evidence type="ECO:0000313" key="2">
    <source>
        <dbReference type="EMBL" id="KYQ70776.1"/>
    </source>
</evidence>
<dbReference type="GO" id="GO:0043709">
    <property type="term" value="P:cell adhesion involved in single-species biofilm formation"/>
    <property type="evidence" value="ECO:0007669"/>
    <property type="project" value="InterPro"/>
</dbReference>
<dbReference type="OrthoDB" id="6691414at2"/>
<dbReference type="InterPro" id="IPR023829">
    <property type="entry name" value="PGA_PgaD"/>
</dbReference>
<comment type="caution">
    <text evidence="2">The sequence shown here is derived from an EMBL/GenBank/DDBJ whole genome shotgun (WGS) entry which is preliminary data.</text>
</comment>
<dbReference type="STRING" id="1806892.AZH43_03390"/>
<feature type="transmembrane region" description="Helical" evidence="1">
    <location>
        <begin position="20"/>
        <end position="38"/>
    </location>
</feature>
<protein>
    <submittedName>
        <fullName evidence="2">Poly-beta-1,6-N-acetyl-D-glucosamine biosynthesis protein PgaD</fullName>
    </submittedName>
</protein>
<name>A0A151XYD6_9GAMM</name>
<dbReference type="Proteomes" id="UP000076276">
    <property type="component" value="Unassembled WGS sequence"/>
</dbReference>
<keyword evidence="3" id="KW-1185">Reference proteome</keyword>
<organism evidence="2 3">
    <name type="scientific">Acinetobacter pragensis</name>
    <dbReference type="NCBI Taxonomy" id="1806892"/>
    <lineage>
        <taxon>Bacteria</taxon>
        <taxon>Pseudomonadati</taxon>
        <taxon>Pseudomonadota</taxon>
        <taxon>Gammaproteobacteria</taxon>
        <taxon>Moraxellales</taxon>
        <taxon>Moraxellaceae</taxon>
        <taxon>Acinetobacter</taxon>
    </lineage>
</organism>
<evidence type="ECO:0000313" key="3">
    <source>
        <dbReference type="Proteomes" id="UP000076276"/>
    </source>
</evidence>